<comment type="catalytic activity">
    <reaction evidence="7">
        <text>a quinone + NADH + H(+) = a quinol + NAD(+)</text>
        <dbReference type="Rhea" id="RHEA:46160"/>
        <dbReference type="ChEBI" id="CHEBI:15378"/>
        <dbReference type="ChEBI" id="CHEBI:24646"/>
        <dbReference type="ChEBI" id="CHEBI:57540"/>
        <dbReference type="ChEBI" id="CHEBI:57945"/>
        <dbReference type="ChEBI" id="CHEBI:132124"/>
        <dbReference type="EC" id="1.6.5.9"/>
    </reaction>
</comment>
<gene>
    <name evidence="9" type="ORF">CQ405_01640</name>
</gene>
<dbReference type="EC" id="1.6.5.9" evidence="2"/>
<evidence type="ECO:0000256" key="2">
    <source>
        <dbReference type="ARBA" id="ARBA00012637"/>
    </source>
</evidence>
<dbReference type="InterPro" id="IPR023753">
    <property type="entry name" value="FAD/NAD-binding_dom"/>
</dbReference>
<keyword evidence="3" id="KW-0285">Flavoprotein</keyword>
<dbReference type="Gene3D" id="3.50.50.100">
    <property type="match status" value="1"/>
</dbReference>
<dbReference type="OrthoDB" id="9781621at2"/>
<protein>
    <recommendedName>
        <fullName evidence="2">NADH:ubiquinone reductase (non-electrogenic)</fullName>
        <ecNumber evidence="2">1.6.5.9</ecNumber>
    </recommendedName>
</protein>
<evidence type="ECO:0000313" key="10">
    <source>
        <dbReference type="Proteomes" id="UP000240535"/>
    </source>
</evidence>
<keyword evidence="5" id="KW-0560">Oxidoreductase</keyword>
<dbReference type="PRINTS" id="PR00368">
    <property type="entry name" value="FADPNR"/>
</dbReference>
<keyword evidence="6" id="KW-0520">NAD</keyword>
<comment type="similarity">
    <text evidence="1">Belongs to the NADH dehydrogenase family.</text>
</comment>
<evidence type="ECO:0000256" key="3">
    <source>
        <dbReference type="ARBA" id="ARBA00022630"/>
    </source>
</evidence>
<dbReference type="GO" id="GO:0050136">
    <property type="term" value="F:NADH dehydrogenase (quinone) (non-electrogenic) activity"/>
    <property type="evidence" value="ECO:0007669"/>
    <property type="project" value="UniProtKB-EC"/>
</dbReference>
<dbReference type="PANTHER" id="PTHR43706">
    <property type="entry name" value="NADH DEHYDROGENASE"/>
    <property type="match status" value="1"/>
</dbReference>
<dbReference type="AlphaFoldDB" id="A0A2P8R439"/>
<dbReference type="SUPFAM" id="SSF51905">
    <property type="entry name" value="FAD/NAD(P)-binding domain"/>
    <property type="match status" value="1"/>
</dbReference>
<accession>A0A2P8R439</accession>
<evidence type="ECO:0000313" key="9">
    <source>
        <dbReference type="EMBL" id="PSM53272.1"/>
    </source>
</evidence>
<feature type="domain" description="FAD/NAD(P)-binding" evidence="8">
    <location>
        <begin position="3"/>
        <end position="310"/>
    </location>
</feature>
<proteinExistence type="inferred from homology"/>
<keyword evidence="10" id="KW-1185">Reference proteome</keyword>
<name>A0A2P8R439_9BACT</name>
<organism evidence="9 10">
    <name type="scientific">Campylobacter blaseri</name>
    <dbReference type="NCBI Taxonomy" id="2042961"/>
    <lineage>
        <taxon>Bacteria</taxon>
        <taxon>Pseudomonadati</taxon>
        <taxon>Campylobacterota</taxon>
        <taxon>Epsilonproteobacteria</taxon>
        <taxon>Campylobacterales</taxon>
        <taxon>Campylobacteraceae</taxon>
        <taxon>Campylobacter</taxon>
    </lineage>
</organism>
<dbReference type="InterPro" id="IPR036188">
    <property type="entry name" value="FAD/NAD-bd_sf"/>
</dbReference>
<dbReference type="EMBL" id="PDHH01000001">
    <property type="protein sequence ID" value="PSM53272.1"/>
    <property type="molecule type" value="Genomic_DNA"/>
</dbReference>
<dbReference type="Pfam" id="PF07992">
    <property type="entry name" value="Pyr_redox_2"/>
    <property type="match status" value="1"/>
</dbReference>
<comment type="caution">
    <text evidence="9">The sequence shown here is derived from an EMBL/GenBank/DDBJ whole genome shotgun (WGS) entry which is preliminary data.</text>
</comment>
<evidence type="ECO:0000259" key="8">
    <source>
        <dbReference type="Pfam" id="PF07992"/>
    </source>
</evidence>
<reference evidence="10" key="1">
    <citation type="submission" date="2017-10" db="EMBL/GenBank/DDBJ databases">
        <title>Campylobacter species from seals.</title>
        <authorList>
            <person name="Gilbert M.J."/>
            <person name="Zomer A.L."/>
            <person name="Timmerman A.J."/>
            <person name="Duim B."/>
            <person name="Wagenaar J.A."/>
        </authorList>
    </citation>
    <scope>NUCLEOTIDE SEQUENCE [LARGE SCALE GENOMIC DNA]</scope>
    <source>
        <strain evidence="10">17S00004-5</strain>
    </source>
</reference>
<keyword evidence="4" id="KW-0274">FAD</keyword>
<evidence type="ECO:0000256" key="7">
    <source>
        <dbReference type="ARBA" id="ARBA00047599"/>
    </source>
</evidence>
<dbReference type="RefSeq" id="WP_106869901.1">
    <property type="nucleotide sequence ID" value="NZ_CP053841.1"/>
</dbReference>
<evidence type="ECO:0000256" key="4">
    <source>
        <dbReference type="ARBA" id="ARBA00022827"/>
    </source>
</evidence>
<evidence type="ECO:0000256" key="6">
    <source>
        <dbReference type="ARBA" id="ARBA00023027"/>
    </source>
</evidence>
<dbReference type="InterPro" id="IPR045024">
    <property type="entry name" value="NDH-2"/>
</dbReference>
<evidence type="ECO:0000256" key="5">
    <source>
        <dbReference type="ARBA" id="ARBA00023002"/>
    </source>
</evidence>
<dbReference type="PANTHER" id="PTHR43706:SF47">
    <property type="entry name" value="EXTERNAL NADH-UBIQUINONE OXIDOREDUCTASE 1, MITOCHONDRIAL-RELATED"/>
    <property type="match status" value="1"/>
</dbReference>
<sequence length="384" mass="42703">MKKIIVVGAGYAGLSFIKGLTENIFSKAEVTLINNNSYHYHAAQLHKIASGEADKSVIYDIEKIIDKRVKFVVDDVTKIGKDYILAKNGKYEFDYLVLSLGYEKEMFGIEGMDDAFDLGNYEKSLAIKDEIYNKINELKNSKIDELNIVVCGGGLSGVELAGSLATELKEKEGKNNFEFNRVNIIIIEALPNILPMYDKDVVQKATQILENLGVKIMTNSKIIKKDDDGIEIENFGSLKGDIVIWTAGVKGNSLIDNSCFKSYRGRVEVNEYLKPKSCIEEIFIIGDIAAFKDKKTGKFYNPTAQIACQMGTHLAKIINAELGLAKVPKFSYKNKGSVCSIGKNYAVGNIFGKNIYGKFAVIMKEIIEKKWNFALEGFKGLLRG</sequence>
<dbReference type="Proteomes" id="UP000240535">
    <property type="component" value="Unassembled WGS sequence"/>
</dbReference>
<evidence type="ECO:0000256" key="1">
    <source>
        <dbReference type="ARBA" id="ARBA00005272"/>
    </source>
</evidence>